<accession>A0ABU3Z8K0</accession>
<sequence length="64" mass="7082">MDIVNLALQIATKAHANQLDKGGAQYIEHPKFVASLLTSPEEKATALLHDVVEEKYSADYFSSY</sequence>
<gene>
    <name evidence="1" type="ORF">RVY80_04135</name>
</gene>
<proteinExistence type="predicted"/>
<evidence type="ECO:0008006" key="3">
    <source>
        <dbReference type="Google" id="ProtNLM"/>
    </source>
</evidence>
<name>A0ABU3Z8K0_9FIRM</name>
<keyword evidence="2" id="KW-1185">Reference proteome</keyword>
<protein>
    <recommendedName>
        <fullName evidence="3">HD domain-containing protein</fullName>
    </recommendedName>
</protein>
<dbReference type="SUPFAM" id="SSF109604">
    <property type="entry name" value="HD-domain/PDEase-like"/>
    <property type="match status" value="1"/>
</dbReference>
<comment type="caution">
    <text evidence="1">The sequence shown here is derived from an EMBL/GenBank/DDBJ whole genome shotgun (WGS) entry which is preliminary data.</text>
</comment>
<evidence type="ECO:0000313" key="2">
    <source>
        <dbReference type="Proteomes" id="UP001272515"/>
    </source>
</evidence>
<organism evidence="1 2">
    <name type="scientific">Veillonella absiana</name>
    <dbReference type="NCBI Taxonomy" id="3079305"/>
    <lineage>
        <taxon>Bacteria</taxon>
        <taxon>Bacillati</taxon>
        <taxon>Bacillota</taxon>
        <taxon>Negativicutes</taxon>
        <taxon>Veillonellales</taxon>
        <taxon>Veillonellaceae</taxon>
        <taxon>Veillonella</taxon>
    </lineage>
</organism>
<dbReference type="EMBL" id="JAWJZB010000004">
    <property type="protein sequence ID" value="MDV5088036.1"/>
    <property type="molecule type" value="Genomic_DNA"/>
</dbReference>
<dbReference type="Proteomes" id="UP001272515">
    <property type="component" value="Unassembled WGS sequence"/>
</dbReference>
<evidence type="ECO:0000313" key="1">
    <source>
        <dbReference type="EMBL" id="MDV5088036.1"/>
    </source>
</evidence>
<dbReference type="Gene3D" id="1.10.3210.10">
    <property type="entry name" value="Hypothetical protein af1432"/>
    <property type="match status" value="1"/>
</dbReference>
<reference evidence="1 2" key="1">
    <citation type="submission" date="2023-10" db="EMBL/GenBank/DDBJ databases">
        <title>Veillonella sp. nov., isolated from a pig farm feces dump.</title>
        <authorList>
            <person name="Chang Y.-H."/>
        </authorList>
    </citation>
    <scope>NUCLEOTIDE SEQUENCE [LARGE SCALE GENOMIC DNA]</scope>
    <source>
        <strain evidence="1 2">YH-vei2233</strain>
    </source>
</reference>
<dbReference type="RefSeq" id="WP_317329754.1">
    <property type="nucleotide sequence ID" value="NZ_JAWJZA010000002.1"/>
</dbReference>